<keyword evidence="2" id="KW-1185">Reference proteome</keyword>
<gene>
    <name evidence="1" type="ORF">FHX61_005327</name>
</gene>
<dbReference type="Proteomes" id="UP000578036">
    <property type="component" value="Unassembled WGS sequence"/>
</dbReference>
<reference evidence="1 2" key="1">
    <citation type="submission" date="2020-08" db="EMBL/GenBank/DDBJ databases">
        <title>Genomic Encyclopedia of Type Strains, Phase IV (KMG-V): Genome sequencing to study the core and pangenomes of soil and plant-associated prokaryotes.</title>
        <authorList>
            <person name="Whitman W."/>
        </authorList>
    </citation>
    <scope>NUCLEOTIDE SEQUENCE [LARGE SCALE GENOMIC DNA]</scope>
    <source>
        <strain evidence="1 2">SLV-2362</strain>
    </source>
</reference>
<accession>A0A7W4VFG6</accession>
<dbReference type="EMBL" id="JACHWF010000009">
    <property type="protein sequence ID" value="MBB3010646.1"/>
    <property type="molecule type" value="Genomic_DNA"/>
</dbReference>
<dbReference type="AlphaFoldDB" id="A0A7W4VFG6"/>
<comment type="caution">
    <text evidence="1">The sequence shown here is derived from an EMBL/GenBank/DDBJ whole genome shotgun (WGS) entry which is preliminary data.</text>
</comment>
<sequence length="115" mass="12570">MQLIPATDGVAILFFLIVGHALADYPLQGDFLANGKNRNTAIGKLFWPHALFAHSMIHGGFVAAITGQVWLGVAEAVIHAATDWLRCENRISLRTDQAMHIACKVAWAHLALWLA</sequence>
<evidence type="ECO:0000313" key="2">
    <source>
        <dbReference type="Proteomes" id="UP000578036"/>
    </source>
</evidence>
<dbReference type="Pfam" id="PF11750">
    <property type="entry name" value="DUF3307"/>
    <property type="match status" value="1"/>
</dbReference>
<evidence type="ECO:0008006" key="3">
    <source>
        <dbReference type="Google" id="ProtNLM"/>
    </source>
</evidence>
<dbReference type="InterPro" id="IPR021737">
    <property type="entry name" value="Phage_phiKZ_Orf197"/>
</dbReference>
<evidence type="ECO:0000313" key="1">
    <source>
        <dbReference type="EMBL" id="MBB3010646.1"/>
    </source>
</evidence>
<protein>
    <recommendedName>
        <fullName evidence="3">DUF3307 domain-containing protein</fullName>
    </recommendedName>
</protein>
<organism evidence="1 2">
    <name type="scientific">Cupriavidus alkaliphilus</name>
    <dbReference type="NCBI Taxonomy" id="942866"/>
    <lineage>
        <taxon>Bacteria</taxon>
        <taxon>Pseudomonadati</taxon>
        <taxon>Pseudomonadota</taxon>
        <taxon>Betaproteobacteria</taxon>
        <taxon>Burkholderiales</taxon>
        <taxon>Burkholderiaceae</taxon>
        <taxon>Cupriavidus</taxon>
    </lineage>
</organism>
<name>A0A7W4VFG6_9BURK</name>
<proteinExistence type="predicted"/>
<dbReference type="RefSeq" id="WP_183300687.1">
    <property type="nucleotide sequence ID" value="NZ_JACHWF010000009.1"/>
</dbReference>